<evidence type="ECO:0000313" key="5">
    <source>
        <dbReference type="EMBL" id="GIL90353.1"/>
    </source>
</evidence>
<dbReference type="AlphaFoldDB" id="A0A8J4CWH1"/>
<evidence type="ECO:0008006" key="7">
    <source>
        <dbReference type="Google" id="ProtNLM"/>
    </source>
</evidence>
<proteinExistence type="inferred from homology"/>
<dbReference type="GO" id="GO:0034045">
    <property type="term" value="C:phagophore assembly site membrane"/>
    <property type="evidence" value="ECO:0007669"/>
    <property type="project" value="UniProtKB-SubCell"/>
</dbReference>
<dbReference type="SMART" id="SM00320">
    <property type="entry name" value="WD40"/>
    <property type="match status" value="3"/>
</dbReference>
<dbReference type="Pfam" id="PF21032">
    <property type="entry name" value="PROPPIN"/>
    <property type="match status" value="1"/>
</dbReference>
<dbReference type="InterPro" id="IPR048720">
    <property type="entry name" value="PROPPIN"/>
</dbReference>
<keyword evidence="3" id="KW-0677">Repeat</keyword>
<dbReference type="SUPFAM" id="SSF50978">
    <property type="entry name" value="WD40 repeat-like"/>
    <property type="match status" value="1"/>
</dbReference>
<dbReference type="OrthoDB" id="1667587at2759"/>
<evidence type="ECO:0000313" key="6">
    <source>
        <dbReference type="Proteomes" id="UP000747110"/>
    </source>
</evidence>
<keyword evidence="2" id="KW-0853">WD repeat</keyword>
<comment type="subcellular location">
    <subcellularLocation>
        <location evidence="1">Preautophagosomal structure membrane</location>
        <topology evidence="1">Peripheral membrane protein</topology>
    </subcellularLocation>
</comment>
<dbReference type="InterPro" id="IPR036322">
    <property type="entry name" value="WD40_repeat_dom_sf"/>
</dbReference>
<comment type="similarity">
    <text evidence="4">Belongs to the WD repeat PROPPIN family.</text>
</comment>
<gene>
    <name evidence="5" type="ORF">Vretifemale_17994</name>
</gene>
<evidence type="ECO:0000256" key="3">
    <source>
        <dbReference type="ARBA" id="ARBA00022737"/>
    </source>
</evidence>
<organism evidence="5 6">
    <name type="scientific">Volvox reticuliferus</name>
    <dbReference type="NCBI Taxonomy" id="1737510"/>
    <lineage>
        <taxon>Eukaryota</taxon>
        <taxon>Viridiplantae</taxon>
        <taxon>Chlorophyta</taxon>
        <taxon>core chlorophytes</taxon>
        <taxon>Chlorophyceae</taxon>
        <taxon>CS clade</taxon>
        <taxon>Chlamydomonadales</taxon>
        <taxon>Volvocaceae</taxon>
        <taxon>Volvox</taxon>
    </lineage>
</organism>
<dbReference type="InterPro" id="IPR001680">
    <property type="entry name" value="WD40_rpt"/>
</dbReference>
<evidence type="ECO:0000256" key="2">
    <source>
        <dbReference type="ARBA" id="ARBA00022574"/>
    </source>
</evidence>
<dbReference type="Proteomes" id="UP000747110">
    <property type="component" value="Unassembled WGS sequence"/>
</dbReference>
<dbReference type="PANTHER" id="PTHR11227">
    <property type="entry name" value="WD-REPEAT PROTEIN INTERACTING WITH PHOSPHOINOSIDES WIPI -RELATED"/>
    <property type="match status" value="1"/>
</dbReference>
<accession>A0A8J4CWH1</accession>
<dbReference type="Gene3D" id="2.130.10.10">
    <property type="entry name" value="YVTN repeat-like/Quinoprotein amine dehydrogenase"/>
    <property type="match status" value="1"/>
</dbReference>
<dbReference type="InterPro" id="IPR015943">
    <property type="entry name" value="WD40/YVTN_repeat-like_dom_sf"/>
</dbReference>
<keyword evidence="6" id="KW-1185">Reference proteome</keyword>
<evidence type="ECO:0000256" key="4">
    <source>
        <dbReference type="ARBA" id="ARBA00025740"/>
    </source>
</evidence>
<reference evidence="5" key="1">
    <citation type="journal article" date="2021" name="Proc. Natl. Acad. Sci. U.S.A.">
        <title>Three genomes in the algal genus Volvox reveal the fate of a haploid sex-determining region after a transition to homothallism.</title>
        <authorList>
            <person name="Yamamoto K."/>
            <person name="Hamaji T."/>
            <person name="Kawai-Toyooka H."/>
            <person name="Matsuzaki R."/>
            <person name="Takahashi F."/>
            <person name="Nishimura Y."/>
            <person name="Kawachi M."/>
            <person name="Noguchi H."/>
            <person name="Minakuchi Y."/>
            <person name="Umen J.G."/>
            <person name="Toyoda A."/>
            <person name="Nozaki H."/>
        </authorList>
    </citation>
    <scope>NUCLEOTIDE SEQUENCE</scope>
    <source>
        <strain evidence="5">NIES-3786</strain>
    </source>
</reference>
<dbReference type="EMBL" id="BNCP01000056">
    <property type="protein sequence ID" value="GIL90353.1"/>
    <property type="molecule type" value="Genomic_DNA"/>
</dbReference>
<comment type="caution">
    <text evidence="5">The sequence shown here is derived from an EMBL/GenBank/DDBJ whole genome shotgun (WGS) entry which is preliminary data.</text>
</comment>
<protein>
    <recommendedName>
        <fullName evidence="7">Autophagy-related protein 18</fullName>
    </recommendedName>
</protein>
<name>A0A8J4CWH1_9CHLO</name>
<evidence type="ECO:0000256" key="1">
    <source>
        <dbReference type="ARBA" id="ARBA00004623"/>
    </source>
</evidence>
<sequence length="509" mass="52358">FKYADFVAKTRQQICDAAEKQDLSPTTPSSMALPSCSKSGVLHISFNQDCTCVALGSQQGVHIYNVDTHKLCYRYAIGAVSIVEMLFCTSLVGFVGAGEQPALTPRKLTVMNTSTSRTIQELSYPTSILAVRMNRQRLVVMTSRRVHVYSMSNLACLRAIDTEESPTGCCALTCCHEPNLLALPASSATGTVRIYDLAQEGGNVLGEVRAHQTPVTLMSWNADGSLLATASAKGTLIRVHRMPSAARSHSFRRGAMSATIQSMAFGPVGHSVQLLVASSSHGTIHVFRIEEPEGTGAHPRPASAAAGLLSAVVRYSVGDMVEPARNIATIRLPQSVGTAICAFRPSSQMACTIATATATATATAGQVATRLASTGPTPSSSGDVVAAVAAVPVTAGTGTATATAATSCAASAAAEFGGDGGGGAVATSPSRGETAAGFSGSNVRGVGGAGRGSAAMLGRGEEEDRATIMVATQEGLLYEYSLTDLLNSQGPKCTLDGEWSMLGSGSILG</sequence>
<feature type="non-terminal residue" evidence="5">
    <location>
        <position position="509"/>
    </location>
</feature>